<name>J6EZH3_TRIAS</name>
<dbReference type="Proteomes" id="UP000002748">
    <property type="component" value="Unassembled WGS sequence"/>
</dbReference>
<dbReference type="OrthoDB" id="3344688at2759"/>
<sequence>MHFQPRPVTHDDHNCGDHPLDFVPEVKPSDTNPDNHFALASIGLYIASQLPTPGAPRNYKQAMRTPEAPLWQEAYDKEISQLRERGTWRECVTPPGARLIPSVTVCKEKKDKDGNVIGRKMRICAMGSRQVQGRDYTDSYASVCDASVLRGMMAFAAHHDMELEHADAVAAFLNPDLDQPVYMRFPAGYKPLDPNADCLQVVKGLYGLPQSGNLWQEMATKALVSLQFSPIPQSDCLFQRDVGTPTQLRVALYVDDMLGAGKTHALLDQFWDKLNEKFAIVKLGPVDHLLGMTIQRNRLTRTLFITQAPYVKEVLARFPHFDKTVGKHTPMPPSVDPHKPSAVITDPTRQTEYKAIVGSLQWVAVISRPDIAYTAAWLGRYGSKPTEHHMTLALHCLSFLHHTVNWGYLLGGTGSISHLRAFSDSSYACDKSGSRQSTTGSVIMLGDSLVDWKSKRQRCVTKSTGEAEYVAGSETAADVSYWQQLLISFAHPTSLPSTLYIDNNSAVCMATNGKISRAARHIDVAYHFLKQFVRSGKLKVQQISTKDQIADLFTKPLSPQLHDMHRKRLRIGPIDELEKLSSPSSASSP</sequence>
<gene>
    <name evidence="3" type="ORF">A1Q1_00709</name>
</gene>
<dbReference type="CDD" id="cd09272">
    <property type="entry name" value="RNase_HI_RT_Ty1"/>
    <property type="match status" value="1"/>
</dbReference>
<dbReference type="VEuPathDB" id="FungiDB:A1Q1_00709"/>
<accession>J6EZH3</accession>
<dbReference type="InterPro" id="IPR043502">
    <property type="entry name" value="DNA/RNA_pol_sf"/>
</dbReference>
<dbReference type="Pfam" id="PF07727">
    <property type="entry name" value="RVT_2"/>
    <property type="match status" value="1"/>
</dbReference>
<dbReference type="PANTHER" id="PTHR11439:SF483">
    <property type="entry name" value="PEPTIDE SYNTHASE GLIP-LIKE, PUTATIVE (AFU_ORTHOLOGUE AFUA_3G12920)-RELATED"/>
    <property type="match status" value="1"/>
</dbReference>
<dbReference type="EMBL" id="ALBS01000136">
    <property type="protein sequence ID" value="EJT50054.1"/>
    <property type="molecule type" value="Genomic_DNA"/>
</dbReference>
<protein>
    <submittedName>
        <fullName evidence="3">Polyprotein</fullName>
    </submittedName>
</protein>
<evidence type="ECO:0000313" key="3">
    <source>
        <dbReference type="EMBL" id="EJT50054.1"/>
    </source>
</evidence>
<evidence type="ECO:0000256" key="1">
    <source>
        <dbReference type="SAM" id="MobiDB-lite"/>
    </source>
</evidence>
<feature type="compositionally biased region" description="Basic and acidic residues" evidence="1">
    <location>
        <begin position="8"/>
        <end position="20"/>
    </location>
</feature>
<reference evidence="3 4" key="1">
    <citation type="journal article" date="2012" name="Eukaryot. Cell">
        <title>Draft genome sequence of CBS 2479, the standard type strain of Trichosporon asahii.</title>
        <authorList>
            <person name="Yang R.Y."/>
            <person name="Li H.T."/>
            <person name="Zhu H."/>
            <person name="Zhou G.P."/>
            <person name="Wang M."/>
            <person name="Wang L."/>
        </authorList>
    </citation>
    <scope>NUCLEOTIDE SEQUENCE [LARGE SCALE GENOMIC DNA]</scope>
    <source>
        <strain evidence="4">ATCC 90039 / CBS 2479 / JCM 2466 / KCTC 7840 / NCYC 2677 / UAMH 7654</strain>
    </source>
</reference>
<feature type="region of interest" description="Disordered" evidence="1">
    <location>
        <begin position="1"/>
        <end position="20"/>
    </location>
</feature>
<dbReference type="RefSeq" id="XP_014181145.1">
    <property type="nucleotide sequence ID" value="XM_014325670.1"/>
</dbReference>
<dbReference type="SUPFAM" id="SSF56672">
    <property type="entry name" value="DNA/RNA polymerases"/>
    <property type="match status" value="1"/>
</dbReference>
<evidence type="ECO:0000259" key="2">
    <source>
        <dbReference type="Pfam" id="PF07727"/>
    </source>
</evidence>
<dbReference type="AlphaFoldDB" id="J6EZH3"/>
<organism evidence="3 4">
    <name type="scientific">Trichosporon asahii var. asahii (strain ATCC 90039 / CBS 2479 / JCM 2466 / KCTC 7840 / NBRC 103889/ NCYC 2677 / UAMH 7654)</name>
    <name type="common">Yeast</name>
    <dbReference type="NCBI Taxonomy" id="1186058"/>
    <lineage>
        <taxon>Eukaryota</taxon>
        <taxon>Fungi</taxon>
        <taxon>Dikarya</taxon>
        <taxon>Basidiomycota</taxon>
        <taxon>Agaricomycotina</taxon>
        <taxon>Tremellomycetes</taxon>
        <taxon>Trichosporonales</taxon>
        <taxon>Trichosporonaceae</taxon>
        <taxon>Trichosporon</taxon>
    </lineage>
</organism>
<dbReference type="KEGG" id="tasa:A1Q1_00709"/>
<comment type="caution">
    <text evidence="3">The sequence shown here is derived from an EMBL/GenBank/DDBJ whole genome shotgun (WGS) entry which is preliminary data.</text>
</comment>
<feature type="domain" description="Reverse transcriptase Ty1/copia-type" evidence="2">
    <location>
        <begin position="87"/>
        <end position="331"/>
    </location>
</feature>
<dbReference type="InterPro" id="IPR013103">
    <property type="entry name" value="RVT_2"/>
</dbReference>
<proteinExistence type="predicted"/>
<dbReference type="PANTHER" id="PTHR11439">
    <property type="entry name" value="GAG-POL-RELATED RETROTRANSPOSON"/>
    <property type="match status" value="1"/>
</dbReference>
<dbReference type="HOGENOM" id="CLU_001650_21_3_1"/>
<evidence type="ECO:0000313" key="4">
    <source>
        <dbReference type="Proteomes" id="UP000002748"/>
    </source>
</evidence>
<dbReference type="GeneID" id="25984223"/>